<dbReference type="Gene3D" id="1.10.530.10">
    <property type="match status" value="1"/>
</dbReference>
<evidence type="ECO:0000256" key="1">
    <source>
        <dbReference type="ARBA" id="ARBA00007734"/>
    </source>
</evidence>
<accession>A0A1H1IY03</accession>
<dbReference type="Pfam" id="PF01464">
    <property type="entry name" value="SLT"/>
    <property type="match status" value="1"/>
</dbReference>
<dbReference type="RefSeq" id="WP_074770885.1">
    <property type="nucleotide sequence ID" value="NZ_FNKP01000002.1"/>
</dbReference>
<keyword evidence="5" id="KW-1185">Reference proteome</keyword>
<dbReference type="PANTHER" id="PTHR37423">
    <property type="entry name" value="SOLUBLE LYTIC MUREIN TRANSGLYCOSYLASE-RELATED"/>
    <property type="match status" value="1"/>
</dbReference>
<proteinExistence type="inferred from homology"/>
<dbReference type="Proteomes" id="UP000183487">
    <property type="component" value="Unassembled WGS sequence"/>
</dbReference>
<protein>
    <submittedName>
        <fullName evidence="4">Transglycosylase SLT domain-containing protein</fullName>
    </submittedName>
</protein>
<feature type="domain" description="Transglycosylase SLT" evidence="3">
    <location>
        <begin position="417"/>
        <end position="514"/>
    </location>
</feature>
<dbReference type="AlphaFoldDB" id="A0A1H1IY03"/>
<evidence type="ECO:0000313" key="5">
    <source>
        <dbReference type="Proteomes" id="UP000183487"/>
    </source>
</evidence>
<evidence type="ECO:0000313" key="4">
    <source>
        <dbReference type="EMBL" id="SDR42581.1"/>
    </source>
</evidence>
<dbReference type="PANTHER" id="PTHR37423:SF2">
    <property type="entry name" value="MEMBRANE-BOUND LYTIC MUREIN TRANSGLYCOSYLASE C"/>
    <property type="match status" value="1"/>
</dbReference>
<gene>
    <name evidence="4" type="ORF">SAMN05443245_5861</name>
</gene>
<dbReference type="InterPro" id="IPR023346">
    <property type="entry name" value="Lysozyme-like_dom_sf"/>
</dbReference>
<evidence type="ECO:0000256" key="2">
    <source>
        <dbReference type="SAM" id="MobiDB-lite"/>
    </source>
</evidence>
<name>A0A1H1IY03_9BURK</name>
<dbReference type="InterPro" id="IPR008258">
    <property type="entry name" value="Transglycosylase_SLT_dom_1"/>
</dbReference>
<evidence type="ECO:0000259" key="3">
    <source>
        <dbReference type="Pfam" id="PF01464"/>
    </source>
</evidence>
<sequence length="651" mass="70683">MADKPIVQIPIDSSEFDAFVEKFEKFRTEAAEGVDPLEGAAKSAEAAEKATDGMGVAFAAFARAAASSKMTGNSSFSFQFAKNIHNAANDTKEIDKNLAKTDKSLLAINRRWAALKSVGKMGLGLLGIPLAIGGAAAKAASDIAKDNQRNRELSVEPGTVPAFNNGFRKFGLSDSDVARVRDAATNPDKWKAFALAGLNPQDAQNMDPTELTAYLDKWAGGKMREWKANGQPLDTMAQSYGLNDLFNSDQLRLAASYSDEDHDKAYGQFKSDIPKFAIAQKTEDAATDQLKEWNDTWTRIRRSIESSFMTITPAITKIGTSFGELVDGLAKSPEVKDDLNQLDDGLKGILPFFKAVSDFNKNNPLPDPYKAGESTRSWLDKHFGTDHPDTNWSGYDPNAPTPVTPSTSESGPYAELLKRARDKYTLPAGLQALQIQVESRGNPNAENPVTHAKGLMQLMPDTAKTMGVNPFDPTQSIDAGARLLAQYRKIYGTMGKGLAGYDGDTHISADEKKYRTWLMGAKPETLNYLRPFQDAGYDLGLSPEEVKYLMAHSKARDDLKLKPDQDKLNENDFQIIDTSKGKPAQPVDPYLESMANLSKLIAMAKDGGGAQFRSPDRANPASPQPVNVNLNVKVSTPAGASTNVALNGVPQ</sequence>
<dbReference type="CDD" id="cd00254">
    <property type="entry name" value="LT-like"/>
    <property type="match status" value="1"/>
</dbReference>
<reference evidence="5" key="1">
    <citation type="submission" date="2016-10" db="EMBL/GenBank/DDBJ databases">
        <authorList>
            <person name="Varghese N."/>
            <person name="Submissions S."/>
        </authorList>
    </citation>
    <scope>NUCLEOTIDE SEQUENCE [LARGE SCALE GENOMIC DNA]</scope>
    <source>
        <strain evidence="5">GAS106B</strain>
    </source>
</reference>
<dbReference type="SUPFAM" id="SSF53955">
    <property type="entry name" value="Lysozyme-like"/>
    <property type="match status" value="1"/>
</dbReference>
<organism evidence="4 5">
    <name type="scientific">Paraburkholderia fungorum</name>
    <dbReference type="NCBI Taxonomy" id="134537"/>
    <lineage>
        <taxon>Bacteria</taxon>
        <taxon>Pseudomonadati</taxon>
        <taxon>Pseudomonadota</taxon>
        <taxon>Betaproteobacteria</taxon>
        <taxon>Burkholderiales</taxon>
        <taxon>Burkholderiaceae</taxon>
        <taxon>Paraburkholderia</taxon>
    </lineage>
</organism>
<comment type="similarity">
    <text evidence="1">Belongs to the transglycosylase Slt family.</text>
</comment>
<dbReference type="EMBL" id="FNKP01000002">
    <property type="protein sequence ID" value="SDR42581.1"/>
    <property type="molecule type" value="Genomic_DNA"/>
</dbReference>
<feature type="region of interest" description="Disordered" evidence="2">
    <location>
        <begin position="388"/>
        <end position="411"/>
    </location>
</feature>